<evidence type="ECO:0000313" key="3">
    <source>
        <dbReference type="EMBL" id="OGG49434.1"/>
    </source>
</evidence>
<gene>
    <name evidence="3" type="ORF">A2763_03865</name>
</gene>
<name>A0A1F6CJJ1_9BACT</name>
<dbReference type="EMBL" id="MFKV01000031">
    <property type="protein sequence ID" value="OGG49434.1"/>
    <property type="molecule type" value="Genomic_DNA"/>
</dbReference>
<dbReference type="SUPFAM" id="SSF53756">
    <property type="entry name" value="UDP-Glycosyltransferase/glycogen phosphorylase"/>
    <property type="match status" value="1"/>
</dbReference>
<feature type="domain" description="Glycosyl transferase family 1" evidence="1">
    <location>
        <begin position="204"/>
        <end position="330"/>
    </location>
</feature>
<dbReference type="Pfam" id="PF00534">
    <property type="entry name" value="Glycos_transf_1"/>
    <property type="match status" value="1"/>
</dbReference>
<dbReference type="InterPro" id="IPR028098">
    <property type="entry name" value="Glyco_trans_4-like_N"/>
</dbReference>
<dbReference type="Gene3D" id="3.40.50.2000">
    <property type="entry name" value="Glycogen Phosphorylase B"/>
    <property type="match status" value="2"/>
</dbReference>
<evidence type="ECO:0000313" key="4">
    <source>
        <dbReference type="Proteomes" id="UP000178370"/>
    </source>
</evidence>
<dbReference type="PANTHER" id="PTHR45947">
    <property type="entry name" value="SULFOQUINOVOSYL TRANSFERASE SQD2"/>
    <property type="match status" value="1"/>
</dbReference>
<evidence type="ECO:0000259" key="1">
    <source>
        <dbReference type="Pfam" id="PF00534"/>
    </source>
</evidence>
<dbReference type="Pfam" id="PF13579">
    <property type="entry name" value="Glyco_trans_4_4"/>
    <property type="match status" value="1"/>
</dbReference>
<organism evidence="3 4">
    <name type="scientific">Candidatus Kaiserbacteria bacterium RIFCSPHIGHO2_01_FULL_54_36</name>
    <dbReference type="NCBI Taxonomy" id="1798482"/>
    <lineage>
        <taxon>Bacteria</taxon>
        <taxon>Candidatus Kaiseribacteriota</taxon>
    </lineage>
</organism>
<dbReference type="CDD" id="cd03801">
    <property type="entry name" value="GT4_PimA-like"/>
    <property type="match status" value="1"/>
</dbReference>
<dbReference type="STRING" id="1798482.A2763_03865"/>
<feature type="domain" description="Glycosyltransferase subfamily 4-like N-terminal" evidence="2">
    <location>
        <begin position="14"/>
        <end position="182"/>
    </location>
</feature>
<evidence type="ECO:0008006" key="5">
    <source>
        <dbReference type="Google" id="ProtNLM"/>
    </source>
</evidence>
<dbReference type="GO" id="GO:0016757">
    <property type="term" value="F:glycosyltransferase activity"/>
    <property type="evidence" value="ECO:0007669"/>
    <property type="project" value="InterPro"/>
</dbReference>
<dbReference type="AlphaFoldDB" id="A0A1F6CJJ1"/>
<dbReference type="Proteomes" id="UP000178370">
    <property type="component" value="Unassembled WGS sequence"/>
</dbReference>
<dbReference type="PANTHER" id="PTHR45947:SF3">
    <property type="entry name" value="SULFOQUINOVOSYL TRANSFERASE SQD2"/>
    <property type="match status" value="1"/>
</dbReference>
<proteinExistence type="predicted"/>
<dbReference type="InterPro" id="IPR050194">
    <property type="entry name" value="Glycosyltransferase_grp1"/>
</dbReference>
<evidence type="ECO:0000259" key="2">
    <source>
        <dbReference type="Pfam" id="PF13579"/>
    </source>
</evidence>
<comment type="caution">
    <text evidence="3">The sequence shown here is derived from an EMBL/GenBank/DDBJ whole genome shotgun (WGS) entry which is preliminary data.</text>
</comment>
<protein>
    <recommendedName>
        <fullName evidence="5">Glycosyltransferase subfamily 4-like N-terminal domain-containing protein</fullName>
    </recommendedName>
</protein>
<reference evidence="3 4" key="1">
    <citation type="journal article" date="2016" name="Nat. Commun.">
        <title>Thousands of microbial genomes shed light on interconnected biogeochemical processes in an aquifer system.</title>
        <authorList>
            <person name="Anantharaman K."/>
            <person name="Brown C.T."/>
            <person name="Hug L.A."/>
            <person name="Sharon I."/>
            <person name="Castelle C.J."/>
            <person name="Probst A.J."/>
            <person name="Thomas B.C."/>
            <person name="Singh A."/>
            <person name="Wilkins M.J."/>
            <person name="Karaoz U."/>
            <person name="Brodie E.L."/>
            <person name="Williams K.H."/>
            <person name="Hubbard S.S."/>
            <person name="Banfield J.F."/>
        </authorList>
    </citation>
    <scope>NUCLEOTIDE SEQUENCE [LARGE SCALE GENOMIC DNA]</scope>
</reference>
<sequence length="402" mass="44835">MRILMIGKYPPIEGGVSSHIYWLARGLGEAGHEVSVVTNAGRVEEDYRISLDVSDPEYRPRNVSVFSLTDAPPRHIPFSEGYVTRLVALGLRAIEKNGADVIYAHYLEPYGVAGLLLKQLTGLPLVVCHAGSDIYKLFKHTDYSYVLGRILQSADIALMSHSLFDVANALGIPQKRLRAIPPRSRHPAFSPEGKGFEFPHGWAKKGVPIIVYLGKASKHKGLLELLSALAQSTNDFRLMFVSKGPLLKDIQERIARSAALRERVMLSDFIPPWRVPSLLRSSDLLVQLENRFPIPIHGPGQPAEAIACGTPLLLSEEMYKKLEHSFPRGRAQFSIVPDPQDIDELQRVLNGALFDLPHARKIAAPATEEMHATNDWDAYVATHVEILEDAIRSRSLLRMFRH</sequence>
<accession>A0A1F6CJJ1</accession>
<dbReference type="InterPro" id="IPR001296">
    <property type="entry name" value="Glyco_trans_1"/>
</dbReference>